<dbReference type="SUPFAM" id="SSF81383">
    <property type="entry name" value="F-box domain"/>
    <property type="match status" value="1"/>
</dbReference>
<feature type="domain" description="F-box" evidence="1">
    <location>
        <begin position="21"/>
        <end position="49"/>
    </location>
</feature>
<reference evidence="2" key="1">
    <citation type="submission" date="2015-12" db="EMBL/GenBank/DDBJ databases">
        <title>Update maize B73 reference genome by single molecule sequencing technologies.</title>
        <authorList>
            <consortium name="Maize Genome Sequencing Project"/>
            <person name="Ware D."/>
        </authorList>
    </citation>
    <scope>NUCLEOTIDE SEQUENCE [LARGE SCALE GENOMIC DNA]</scope>
    <source>
        <tissue evidence="2">Seedling</tissue>
    </source>
</reference>
<gene>
    <name evidence="2" type="ORF">ZEAMMB73_Zm00001d027362</name>
</gene>
<protein>
    <submittedName>
        <fullName evidence="2">F-box protein</fullName>
    </submittedName>
</protein>
<accession>A0A1D6JLA7</accession>
<dbReference type="PANTHER" id="PTHR39741:SF2">
    <property type="entry name" value="F-BOX DOMAIN-CONTAINING PROTEIN"/>
    <property type="match status" value="1"/>
</dbReference>
<dbReference type="InterPro" id="IPR036047">
    <property type="entry name" value="F-box-like_dom_sf"/>
</dbReference>
<dbReference type="InterPro" id="IPR001810">
    <property type="entry name" value="F-box_dom"/>
</dbReference>
<sequence>MRPMETEDSVGWDFLDWLGPDISTTIFQLLDDPADLARVAAVSRSWRRFGTLPAPQFPVIVPVLGPVAELDASAVLLPPLPASRAVAVNKFSKHLCRQICPEAASFTRAVVVARLPPPPPPAAHAACESSQVAECRARDGEHAAYSYLAGALVSGKPATDLVMRCVGASSTDNFPDETIENTLVPHDMVNFRPSYWSSGGEDDPDVPESLTYTLASDLCVIEEIRIRPFEATFQHGHPIYSSKAVRIRLGHSKLDPGRETFVSDEDENLTAIADENYMWTYTSPEFPMLQENVLQTFKLPRPALCIGGIVKIELLGRIQKQFTDDKYYICVCHVQVTGRSLSPDLMIDLSDPAGYSNLKYLPGAGNLRPEDLISIDAKDSPDWRSLVSRYRQMRQLAMVYMLLGPVQLQFMDEDEADLQM</sequence>
<evidence type="ECO:0000259" key="1">
    <source>
        <dbReference type="Pfam" id="PF12937"/>
    </source>
</evidence>
<dbReference type="AlphaFoldDB" id="A0A1D6JLA7"/>
<dbReference type="Pfam" id="PF12937">
    <property type="entry name" value="F-box-like"/>
    <property type="match status" value="1"/>
</dbReference>
<dbReference type="ExpressionAtlas" id="A0A1D6JLA7">
    <property type="expression patterns" value="baseline and differential"/>
</dbReference>
<dbReference type="eggNOG" id="ENOG502QRFZ">
    <property type="taxonomic scope" value="Eukaryota"/>
</dbReference>
<name>A0A1D6JLA7_MAIZE</name>
<proteinExistence type="predicted"/>
<dbReference type="PaxDb" id="4577-GRMZM2G044388_P01"/>
<dbReference type="PANTHER" id="PTHR39741">
    <property type="entry name" value="F-BOX DOMAIN CONTAINING PROTEIN, EXPRESSED"/>
    <property type="match status" value="1"/>
</dbReference>
<dbReference type="InterPro" id="IPR055336">
    <property type="entry name" value="At4g00755-like"/>
</dbReference>
<organism evidence="2">
    <name type="scientific">Zea mays</name>
    <name type="common">Maize</name>
    <dbReference type="NCBI Taxonomy" id="4577"/>
    <lineage>
        <taxon>Eukaryota</taxon>
        <taxon>Viridiplantae</taxon>
        <taxon>Streptophyta</taxon>
        <taxon>Embryophyta</taxon>
        <taxon>Tracheophyta</taxon>
        <taxon>Spermatophyta</taxon>
        <taxon>Magnoliopsida</taxon>
        <taxon>Liliopsida</taxon>
        <taxon>Poales</taxon>
        <taxon>Poaceae</taxon>
        <taxon>PACMAD clade</taxon>
        <taxon>Panicoideae</taxon>
        <taxon>Andropogonodae</taxon>
        <taxon>Andropogoneae</taxon>
        <taxon>Tripsacinae</taxon>
        <taxon>Zea</taxon>
    </lineage>
</organism>
<dbReference type="InParanoid" id="A0A1D6JLA7"/>
<dbReference type="OMA" id="QICVITE"/>
<dbReference type="IntAct" id="A0A1D6JLA7">
    <property type="interactions" value="2"/>
</dbReference>
<dbReference type="FunCoup" id="A0A1D6JLA7">
    <property type="interactions" value="2577"/>
</dbReference>
<dbReference type="EMBL" id="CM007647">
    <property type="protein sequence ID" value="ONL92930.1"/>
    <property type="molecule type" value="Genomic_DNA"/>
</dbReference>
<dbReference type="Gene3D" id="1.20.1280.50">
    <property type="match status" value="1"/>
</dbReference>
<evidence type="ECO:0000313" key="2">
    <source>
        <dbReference type="EMBL" id="ONL92930.1"/>
    </source>
</evidence>